<evidence type="ECO:0000313" key="2">
    <source>
        <dbReference type="EMBL" id="KNE00664.1"/>
    </source>
</evidence>
<feature type="compositionally biased region" description="Basic and acidic residues" evidence="1">
    <location>
        <begin position="252"/>
        <end position="266"/>
    </location>
</feature>
<dbReference type="EMBL" id="LGST01000017">
    <property type="protein sequence ID" value="KNE00664.1"/>
    <property type="molecule type" value="Genomic_DNA"/>
</dbReference>
<organism evidence="2 3">
    <name type="scientific">Candidozyma auris</name>
    <name type="common">Yeast</name>
    <name type="synonym">Candida auris</name>
    <dbReference type="NCBI Taxonomy" id="498019"/>
    <lineage>
        <taxon>Eukaryota</taxon>
        <taxon>Fungi</taxon>
        <taxon>Dikarya</taxon>
        <taxon>Ascomycota</taxon>
        <taxon>Saccharomycotina</taxon>
        <taxon>Pichiomycetes</taxon>
        <taxon>Metschnikowiaceae</taxon>
        <taxon>Candidozyma</taxon>
    </lineage>
</organism>
<feature type="compositionally biased region" description="Basic and acidic residues" evidence="1">
    <location>
        <begin position="287"/>
        <end position="301"/>
    </location>
</feature>
<dbReference type="VEuPathDB" id="FungiDB:CJJ07_001142"/>
<dbReference type="VEuPathDB" id="FungiDB:QG37_02193"/>
<feature type="region of interest" description="Disordered" evidence="1">
    <location>
        <begin position="188"/>
        <end position="370"/>
    </location>
</feature>
<gene>
    <name evidence="2" type="ORF">QG37_02193</name>
</gene>
<feature type="compositionally biased region" description="Basic residues" evidence="1">
    <location>
        <begin position="474"/>
        <end position="487"/>
    </location>
</feature>
<reference evidence="3" key="1">
    <citation type="journal article" date="2015" name="BMC Genomics">
        <title>Draft genome of a commonly misdiagnosed multidrug resistant pathogen Candida auris.</title>
        <authorList>
            <person name="Chatterjee S."/>
            <person name="Alampalli S.V."/>
            <person name="Nageshan R.K."/>
            <person name="Chettiar S.T."/>
            <person name="Joshi S."/>
            <person name="Tatu U.S."/>
        </authorList>
    </citation>
    <scope>NUCLEOTIDE SEQUENCE [LARGE SCALE GENOMIC DNA]</scope>
    <source>
        <strain evidence="3">6684</strain>
    </source>
</reference>
<feature type="compositionally biased region" description="Polar residues" evidence="1">
    <location>
        <begin position="343"/>
        <end position="358"/>
    </location>
</feature>
<dbReference type="VEuPathDB" id="FungiDB:CJI96_0000773"/>
<evidence type="ECO:0000256" key="1">
    <source>
        <dbReference type="SAM" id="MobiDB-lite"/>
    </source>
</evidence>
<feature type="compositionally biased region" description="Polar residues" evidence="1">
    <location>
        <begin position="193"/>
        <end position="203"/>
    </location>
</feature>
<dbReference type="VEuPathDB" id="FungiDB:CJJ09_001162"/>
<feature type="compositionally biased region" description="Basic and acidic residues" evidence="1">
    <location>
        <begin position="360"/>
        <end position="370"/>
    </location>
</feature>
<evidence type="ECO:0008006" key="4">
    <source>
        <dbReference type="Google" id="ProtNLM"/>
    </source>
</evidence>
<feature type="region of interest" description="Disordered" evidence="1">
    <location>
        <begin position="463"/>
        <end position="494"/>
    </location>
</feature>
<feature type="compositionally biased region" description="Polar residues" evidence="1">
    <location>
        <begin position="303"/>
        <end position="315"/>
    </location>
</feature>
<feature type="compositionally biased region" description="Basic and acidic residues" evidence="1">
    <location>
        <begin position="55"/>
        <end position="64"/>
    </location>
</feature>
<comment type="caution">
    <text evidence="2">The sequence shown here is derived from an EMBL/GenBank/DDBJ whole genome shotgun (WGS) entry which is preliminary data.</text>
</comment>
<name>A0A0L0P2Z1_CANAR</name>
<dbReference type="VEuPathDB" id="FungiDB:CJI97_003012"/>
<feature type="compositionally biased region" description="Polar residues" evidence="1">
    <location>
        <begin position="65"/>
        <end position="78"/>
    </location>
</feature>
<sequence>MSSDPPSEWDPPFPPQDKRMSSHSSHYSVHKAEIGEAVSVPIVRSSSVRTQHSIKYHDHSRKASEATNATGEESMYSENQMKLGRLNTRMAQAPNVEAPLMTMNTEVEEVVPPRLRRRPVSDIWPSRESRGSPPKHAHRFSVSITDDLDRLMENASSLRSEPLDDEPYDIISPAVSHTEQAPHLYEQGKSFRHSTLSSGSYETAGSGEESENLPQVPAHTVKSPITHTLPKRPSPKSMEKARVASQQFSMYSHDEGSCRPDHKEEVNTAQEDNEEPFTKGESSQDEYYGKAYERNFAREQGFDTATDSETGQSGLSRGPSVKAGSNLKESFLPNEELDLDADTTLTKSPNVERSTNPASAKDEGPDKRNIDKMIDEIKPEVVEQPVTPGHENEIIAHEKVQPIEPELPYIERPQQGTLLAKSDPNIAQNRDSVYTDHGSQGGPAGEDGFYDIEEPVVVSNPVRAKSVKDNIQTPKRKSTKRKSRRNVRSGSSGMQLKPFSYNTLINLLESINGTVIGEEFELLNIPIKEKQLIEKIVDSLSRLTSDMILDEHRYEVGLERLEKAHRVLEGFL</sequence>
<proteinExistence type="predicted"/>
<protein>
    <recommendedName>
        <fullName evidence="4">Protein NBA1</fullName>
    </recommendedName>
</protein>
<feature type="region of interest" description="Disordered" evidence="1">
    <location>
        <begin position="429"/>
        <end position="448"/>
    </location>
</feature>
<accession>A0A0L0P2Z1</accession>
<evidence type="ECO:0000313" key="3">
    <source>
        <dbReference type="Proteomes" id="UP000037122"/>
    </source>
</evidence>
<feature type="region of interest" description="Disordered" evidence="1">
    <location>
        <begin position="1"/>
        <end position="28"/>
    </location>
</feature>
<dbReference type="VEuPathDB" id="FungiDB:B9J08_002939"/>
<feature type="region of interest" description="Disordered" evidence="1">
    <location>
        <begin position="47"/>
        <end position="78"/>
    </location>
</feature>
<dbReference type="Proteomes" id="UP000037122">
    <property type="component" value="Unassembled WGS sequence"/>
</dbReference>
<dbReference type="AlphaFoldDB" id="A0A0L0P2Z1"/>